<keyword evidence="3" id="KW-1185">Reference proteome</keyword>
<name>A0AA39X608_9PEZI</name>
<comment type="caution">
    <text evidence="2">The sequence shown here is derived from an EMBL/GenBank/DDBJ whole genome shotgun (WGS) entry which is preliminary data.</text>
</comment>
<dbReference type="EMBL" id="JAULSU010000002">
    <property type="protein sequence ID" value="KAK0627918.1"/>
    <property type="molecule type" value="Genomic_DNA"/>
</dbReference>
<evidence type="ECO:0000313" key="3">
    <source>
        <dbReference type="Proteomes" id="UP001175000"/>
    </source>
</evidence>
<sequence length="202" mass="22447">MPRLPGATNCRSRKQVPRKDASRPRLHPNPPIAGPSYLPDLDDPVQDHSWPTLAHGVIAVAPAQSRLASILEKALLESERPSRNPIVRPLLQYRFNYRDREGRLDEIDSVKMQEQRYSYAAVCRYLGLARFRQARSRPQSFPKLGVSLSLCSASDRSHRSPSKERPPQVMAKSCVPKSKPITCSLSGLTQTSLGCTAGVAHL</sequence>
<evidence type="ECO:0000313" key="2">
    <source>
        <dbReference type="EMBL" id="KAK0627918.1"/>
    </source>
</evidence>
<feature type="region of interest" description="Disordered" evidence="1">
    <location>
        <begin position="1"/>
        <end position="41"/>
    </location>
</feature>
<proteinExistence type="predicted"/>
<protein>
    <submittedName>
        <fullName evidence="2">Uncharacterized protein</fullName>
    </submittedName>
</protein>
<accession>A0AA39X608</accession>
<dbReference type="AlphaFoldDB" id="A0AA39X608"/>
<dbReference type="Proteomes" id="UP001175000">
    <property type="component" value="Unassembled WGS sequence"/>
</dbReference>
<gene>
    <name evidence="2" type="ORF">B0T14DRAFT_513543</name>
</gene>
<evidence type="ECO:0000256" key="1">
    <source>
        <dbReference type="SAM" id="MobiDB-lite"/>
    </source>
</evidence>
<reference evidence="2" key="1">
    <citation type="submission" date="2023-06" db="EMBL/GenBank/DDBJ databases">
        <title>Genome-scale phylogeny and comparative genomics of the fungal order Sordariales.</title>
        <authorList>
            <consortium name="Lawrence Berkeley National Laboratory"/>
            <person name="Hensen N."/>
            <person name="Bonometti L."/>
            <person name="Westerberg I."/>
            <person name="Brannstrom I.O."/>
            <person name="Guillou S."/>
            <person name="Cros-Aarteil S."/>
            <person name="Calhoun S."/>
            <person name="Haridas S."/>
            <person name="Kuo A."/>
            <person name="Mondo S."/>
            <person name="Pangilinan J."/>
            <person name="Riley R."/>
            <person name="Labutti K."/>
            <person name="Andreopoulos B."/>
            <person name="Lipzen A."/>
            <person name="Chen C."/>
            <person name="Yanf M."/>
            <person name="Daum C."/>
            <person name="Ng V."/>
            <person name="Clum A."/>
            <person name="Steindorff A."/>
            <person name="Ohm R."/>
            <person name="Martin F."/>
            <person name="Silar P."/>
            <person name="Natvig D."/>
            <person name="Lalanne C."/>
            <person name="Gautier V."/>
            <person name="Ament-Velasquez S.L."/>
            <person name="Kruys A."/>
            <person name="Hutchinson M.I."/>
            <person name="Powell A.J."/>
            <person name="Barry K."/>
            <person name="Miller A.N."/>
            <person name="Grigoriev I.V."/>
            <person name="Debuchy R."/>
            <person name="Gladieux P."/>
            <person name="Thoren M.H."/>
            <person name="Johannesson H."/>
        </authorList>
    </citation>
    <scope>NUCLEOTIDE SEQUENCE</scope>
    <source>
        <strain evidence="2">CBS 606.72</strain>
    </source>
</reference>
<organism evidence="2 3">
    <name type="scientific">Immersiella caudata</name>
    <dbReference type="NCBI Taxonomy" id="314043"/>
    <lineage>
        <taxon>Eukaryota</taxon>
        <taxon>Fungi</taxon>
        <taxon>Dikarya</taxon>
        <taxon>Ascomycota</taxon>
        <taxon>Pezizomycotina</taxon>
        <taxon>Sordariomycetes</taxon>
        <taxon>Sordariomycetidae</taxon>
        <taxon>Sordariales</taxon>
        <taxon>Lasiosphaeriaceae</taxon>
        <taxon>Immersiella</taxon>
    </lineage>
</organism>